<dbReference type="InterPro" id="IPR003777">
    <property type="entry name" value="XdhC_CoxI"/>
</dbReference>
<dbReference type="InterPro" id="IPR052698">
    <property type="entry name" value="MoCofactor_Util/Proc"/>
</dbReference>
<reference evidence="3" key="1">
    <citation type="submission" date="2021-11" db="EMBL/GenBank/DDBJ databases">
        <title>Draft genome sequence of Alcaligenes endophyticus type strain CCUG 75668T.</title>
        <authorList>
            <person name="Salva-Serra F."/>
            <person name="Duran R.E."/>
            <person name="Seeger M."/>
            <person name="Moore E.R.B."/>
            <person name="Jaen-Luchoro D."/>
        </authorList>
    </citation>
    <scope>NUCLEOTIDE SEQUENCE</scope>
    <source>
        <strain evidence="3">CCUG 75668</strain>
    </source>
</reference>
<feature type="domain" description="XdhC- CoxI" evidence="1">
    <location>
        <begin position="12"/>
        <end position="68"/>
    </location>
</feature>
<dbReference type="Pfam" id="PF13478">
    <property type="entry name" value="XdhC_C"/>
    <property type="match status" value="1"/>
</dbReference>
<dbReference type="PANTHER" id="PTHR30388">
    <property type="entry name" value="ALDEHYDE OXIDOREDUCTASE MOLYBDENUM COFACTOR ASSEMBLY PROTEIN"/>
    <property type="match status" value="1"/>
</dbReference>
<keyword evidence="4" id="KW-1185">Reference proteome</keyword>
<evidence type="ECO:0000313" key="3">
    <source>
        <dbReference type="EMBL" id="MDN4121048.1"/>
    </source>
</evidence>
<protein>
    <submittedName>
        <fullName evidence="3">Xanthine dehydrogenase accessory protein XdhC</fullName>
    </submittedName>
</protein>
<gene>
    <name evidence="3" type="primary">xdhC</name>
    <name evidence="3" type="ORF">LMS43_07085</name>
</gene>
<dbReference type="EMBL" id="JAJHNU010000001">
    <property type="protein sequence ID" value="MDN4121048.1"/>
    <property type="molecule type" value="Genomic_DNA"/>
</dbReference>
<dbReference type="Gene3D" id="3.40.50.720">
    <property type="entry name" value="NAD(P)-binding Rossmann-like Domain"/>
    <property type="match status" value="1"/>
</dbReference>
<proteinExistence type="predicted"/>
<dbReference type="NCBIfam" id="TIGR02964">
    <property type="entry name" value="xanthine_xdhC"/>
    <property type="match status" value="1"/>
</dbReference>
<evidence type="ECO:0000259" key="2">
    <source>
        <dbReference type="Pfam" id="PF13478"/>
    </source>
</evidence>
<dbReference type="Proteomes" id="UP001168613">
    <property type="component" value="Unassembled WGS sequence"/>
</dbReference>
<evidence type="ECO:0000259" key="1">
    <source>
        <dbReference type="Pfam" id="PF02625"/>
    </source>
</evidence>
<comment type="caution">
    <text evidence="3">The sequence shown here is derived from an EMBL/GenBank/DDBJ whole genome shotgun (WGS) entry which is preliminary data.</text>
</comment>
<feature type="domain" description="XdhC Rossmann" evidence="2">
    <location>
        <begin position="168"/>
        <end position="309"/>
    </location>
</feature>
<evidence type="ECO:0000313" key="4">
    <source>
        <dbReference type="Proteomes" id="UP001168613"/>
    </source>
</evidence>
<dbReference type="InterPro" id="IPR027051">
    <property type="entry name" value="XdhC_Rossmann_dom"/>
</dbReference>
<organism evidence="3 4">
    <name type="scientific">Alcaligenes endophyticus</name>
    <dbReference type="NCBI Taxonomy" id="1929088"/>
    <lineage>
        <taxon>Bacteria</taxon>
        <taxon>Pseudomonadati</taxon>
        <taxon>Pseudomonadota</taxon>
        <taxon>Betaproteobacteria</taxon>
        <taxon>Burkholderiales</taxon>
        <taxon>Alcaligenaceae</taxon>
        <taxon>Alcaligenes</taxon>
    </lineage>
</organism>
<dbReference type="InterPro" id="IPR014308">
    <property type="entry name" value="Xanthine_DH_XdhC"/>
</dbReference>
<accession>A0ABT8EID2</accession>
<sequence>MHKCLTPALAHLHDGEHVVLCTVIRTLGSTPREIGARMLVSKTKQWQTIGGGRLEWEVAEQAQALLMQAPEYNWLVRRYALGPSLGQCCGGTVEILFEYLDASDIPVLENMLTSYTLHQAVQRHVELYPQQHRHSYCIPATHSHSSFIQAEQNFIWQDVLQPAPLHIYLFGAGHVGNALIHILGTLPCRVCWIDERAEQFPSHTPENVTLEATDIPEAIIEQAPANSYFLVMTHNHDLDLHLCLHILRHTQPAYLGLIGSLTKRARFLKRLQQQGCSPQQLDALVCPMGIPGIEGKAPALIAVAVAAEILQHAQALQLLPTEKQSAKTLSQGPQLTHV</sequence>
<dbReference type="RefSeq" id="WP_266124959.1">
    <property type="nucleotide sequence ID" value="NZ_JAJHNU010000001.1"/>
</dbReference>
<dbReference type="Pfam" id="PF02625">
    <property type="entry name" value="XdhC_CoxI"/>
    <property type="match status" value="1"/>
</dbReference>
<dbReference type="PANTHER" id="PTHR30388:SF6">
    <property type="entry name" value="XANTHINE DEHYDROGENASE SUBUNIT A-RELATED"/>
    <property type="match status" value="1"/>
</dbReference>
<name>A0ABT8EID2_9BURK</name>